<evidence type="ECO:0000313" key="1">
    <source>
        <dbReference type="EMBL" id="MEQ2190491.1"/>
    </source>
</evidence>
<gene>
    <name evidence="1" type="primary">FCHO1</name>
    <name evidence="1" type="ORF">XENOCAPTIV_024338</name>
</gene>
<accession>A0ABV0Q4Q4</accession>
<proteinExistence type="predicted"/>
<organism evidence="1 2">
    <name type="scientific">Xenoophorus captivus</name>
    <dbReference type="NCBI Taxonomy" id="1517983"/>
    <lineage>
        <taxon>Eukaryota</taxon>
        <taxon>Metazoa</taxon>
        <taxon>Chordata</taxon>
        <taxon>Craniata</taxon>
        <taxon>Vertebrata</taxon>
        <taxon>Euteleostomi</taxon>
        <taxon>Actinopterygii</taxon>
        <taxon>Neopterygii</taxon>
        <taxon>Teleostei</taxon>
        <taxon>Neoteleostei</taxon>
        <taxon>Acanthomorphata</taxon>
        <taxon>Ovalentaria</taxon>
        <taxon>Atherinomorphae</taxon>
        <taxon>Cyprinodontiformes</taxon>
        <taxon>Goodeidae</taxon>
        <taxon>Xenoophorus</taxon>
    </lineage>
</organism>
<dbReference type="EMBL" id="JAHRIN010000055">
    <property type="protein sequence ID" value="MEQ2190491.1"/>
    <property type="molecule type" value="Genomic_DNA"/>
</dbReference>
<dbReference type="SUPFAM" id="SSF103657">
    <property type="entry name" value="BAR/IMD domain-like"/>
    <property type="match status" value="1"/>
</dbReference>
<dbReference type="PANTHER" id="PTHR23065">
    <property type="entry name" value="PROLINE-SERINE-THREONINE PHOSPHATASE INTERACTING PROTEIN 1"/>
    <property type="match status" value="1"/>
</dbReference>
<protein>
    <submittedName>
        <fullName evidence="1">F-BAR domain only protein 1</fullName>
    </submittedName>
</protein>
<name>A0ABV0Q4Q4_9TELE</name>
<dbReference type="Proteomes" id="UP001434883">
    <property type="component" value="Unassembled WGS sequence"/>
</dbReference>
<dbReference type="Gene3D" id="1.20.1270.60">
    <property type="entry name" value="Arfaptin homology (AH) domain/BAR domain"/>
    <property type="match status" value="1"/>
</dbReference>
<comment type="caution">
    <text evidence="1">The sequence shown here is derived from an EMBL/GenBank/DDBJ whole genome shotgun (WGS) entry which is preliminary data.</text>
</comment>
<dbReference type="InterPro" id="IPR027267">
    <property type="entry name" value="AH/BAR_dom_sf"/>
</dbReference>
<sequence length="142" mass="16354">MWDVFRVSSDKLALCHLELMKKMNDLIRDINKYGDEQVKTHRKVQSGHLQKSKEGYHTKCLELDRLRKEGAPQKELEKAELKSKKAAESFALYIEKYNRVGGEFEQKMSESAQVSYNSSVISRPPSNVAFQAFLLLIGFMPL</sequence>
<keyword evidence="2" id="KW-1185">Reference proteome</keyword>
<reference evidence="1 2" key="1">
    <citation type="submission" date="2021-06" db="EMBL/GenBank/DDBJ databases">
        <authorList>
            <person name="Palmer J.M."/>
        </authorList>
    </citation>
    <scope>NUCLEOTIDE SEQUENCE [LARGE SCALE GENOMIC DNA]</scope>
    <source>
        <strain evidence="1 2">XC_2019</strain>
        <tissue evidence="1">Muscle</tissue>
    </source>
</reference>
<evidence type="ECO:0000313" key="2">
    <source>
        <dbReference type="Proteomes" id="UP001434883"/>
    </source>
</evidence>
<dbReference type="PANTHER" id="PTHR23065:SF6">
    <property type="entry name" value="F-BAR DOMAIN ONLY PROTEIN 1"/>
    <property type="match status" value="1"/>
</dbReference>